<dbReference type="GeneID" id="8441959"/>
<dbReference type="Proteomes" id="UP000002058">
    <property type="component" value="Unassembled WGS sequence"/>
</dbReference>
<proteinExistence type="predicted"/>
<dbReference type="VEuPathDB" id="FungiDB:UREG_02587"/>
<dbReference type="InParanoid" id="C4JGS5"/>
<dbReference type="EMBL" id="CH476615">
    <property type="protein sequence ID" value="EEP77738.1"/>
    <property type="molecule type" value="Genomic_DNA"/>
</dbReference>
<dbReference type="RefSeq" id="XP_002543071.1">
    <property type="nucleotide sequence ID" value="XM_002543025.1"/>
</dbReference>
<reference evidence="3" key="1">
    <citation type="journal article" date="2009" name="Genome Res.">
        <title>Comparative genomic analyses of the human fungal pathogens Coccidioides and their relatives.</title>
        <authorList>
            <person name="Sharpton T.J."/>
            <person name="Stajich J.E."/>
            <person name="Rounsley S.D."/>
            <person name="Gardner M.J."/>
            <person name="Wortman J.R."/>
            <person name="Jordar V.S."/>
            <person name="Maiti R."/>
            <person name="Kodira C.D."/>
            <person name="Neafsey D.E."/>
            <person name="Zeng Q."/>
            <person name="Hung C.-Y."/>
            <person name="McMahan C."/>
            <person name="Muszewska A."/>
            <person name="Grynberg M."/>
            <person name="Mandel M.A."/>
            <person name="Kellner E.M."/>
            <person name="Barker B.M."/>
            <person name="Galgiani J.N."/>
            <person name="Orbach M.J."/>
            <person name="Kirkland T.N."/>
            <person name="Cole G.T."/>
            <person name="Henn M.R."/>
            <person name="Birren B.W."/>
            <person name="Taylor J.W."/>
        </authorList>
    </citation>
    <scope>NUCLEOTIDE SEQUENCE [LARGE SCALE GENOMIC DNA]</scope>
    <source>
        <strain evidence="3">UAMH 1704</strain>
    </source>
</reference>
<dbReference type="AlphaFoldDB" id="C4JGS5"/>
<dbReference type="HOGENOM" id="CLU_3070440_0_0_1"/>
<dbReference type="KEGG" id="ure:UREG_02587"/>
<feature type="compositionally biased region" description="Basic and acidic residues" evidence="1">
    <location>
        <begin position="19"/>
        <end position="30"/>
    </location>
</feature>
<gene>
    <name evidence="2" type="ORF">UREG_02587</name>
</gene>
<protein>
    <submittedName>
        <fullName evidence="2">Uncharacterized protein</fullName>
    </submittedName>
</protein>
<name>C4JGS5_UNCRE</name>
<evidence type="ECO:0000256" key="1">
    <source>
        <dbReference type="SAM" id="MobiDB-lite"/>
    </source>
</evidence>
<feature type="region of interest" description="Disordered" evidence="1">
    <location>
        <begin position="1"/>
        <end position="30"/>
    </location>
</feature>
<evidence type="ECO:0000313" key="3">
    <source>
        <dbReference type="Proteomes" id="UP000002058"/>
    </source>
</evidence>
<keyword evidence="3" id="KW-1185">Reference proteome</keyword>
<organism evidence="2 3">
    <name type="scientific">Uncinocarpus reesii (strain UAMH 1704)</name>
    <dbReference type="NCBI Taxonomy" id="336963"/>
    <lineage>
        <taxon>Eukaryota</taxon>
        <taxon>Fungi</taxon>
        <taxon>Dikarya</taxon>
        <taxon>Ascomycota</taxon>
        <taxon>Pezizomycotina</taxon>
        <taxon>Eurotiomycetes</taxon>
        <taxon>Eurotiomycetidae</taxon>
        <taxon>Onygenales</taxon>
        <taxon>Onygenaceae</taxon>
        <taxon>Uncinocarpus</taxon>
    </lineage>
</organism>
<sequence>MNNHQPPTAWHSGRRNPGNRREDSEEKEKTVIPGMATVVIQEPYLRSPVLLAL</sequence>
<evidence type="ECO:0000313" key="2">
    <source>
        <dbReference type="EMBL" id="EEP77738.1"/>
    </source>
</evidence>
<accession>C4JGS5</accession>